<accession>A0A508A562</accession>
<sequence length="116" mass="12050">MNHAPKTADPDHRRRWTMAALPVATLLALGLAACEPAAPPSGSTPPAEDMAAPETSTPADTAPADDMSAPETETENAYPSPMPEPLDEREQPPSPIAPEPAVEPTQEPAPGDTPQP</sequence>
<proteinExistence type="predicted"/>
<dbReference type="AlphaFoldDB" id="A0A508A562"/>
<comment type="caution">
    <text evidence="2">The sequence shown here is derived from an EMBL/GenBank/DDBJ whole genome shotgun (WGS) entry which is preliminary data.</text>
</comment>
<feature type="region of interest" description="Disordered" evidence="1">
    <location>
        <begin position="35"/>
        <end position="116"/>
    </location>
</feature>
<gene>
    <name evidence="2" type="ORF">FKV24_015175</name>
</gene>
<evidence type="ECO:0000256" key="1">
    <source>
        <dbReference type="SAM" id="MobiDB-lite"/>
    </source>
</evidence>
<reference evidence="2 3" key="1">
    <citation type="submission" date="2019-10" db="EMBL/GenBank/DDBJ databases">
        <title>Lysobacter alkalisoli sp. nov., isolated from saline-alkaline soil.</title>
        <authorList>
            <person name="Sun J.-Q."/>
        </authorList>
    </citation>
    <scope>NUCLEOTIDE SEQUENCE [LARGE SCALE GENOMIC DNA]</scope>
    <source>
        <strain evidence="2 3">KCTC 42381</strain>
    </source>
</reference>
<dbReference type="PROSITE" id="PS51257">
    <property type="entry name" value="PROKAR_LIPOPROTEIN"/>
    <property type="match status" value="1"/>
</dbReference>
<name>A0A508A562_9GAMM</name>
<evidence type="ECO:0000313" key="2">
    <source>
        <dbReference type="EMBL" id="KAB8172182.1"/>
    </source>
</evidence>
<evidence type="ECO:0000313" key="3">
    <source>
        <dbReference type="Proteomes" id="UP000320431"/>
    </source>
</evidence>
<dbReference type="EMBL" id="VICD02000262">
    <property type="protein sequence ID" value="KAB8172182.1"/>
    <property type="molecule type" value="Genomic_DNA"/>
</dbReference>
<protein>
    <submittedName>
        <fullName evidence="2">Uncharacterized protein</fullName>
    </submittedName>
</protein>
<organism evidence="2 3">
    <name type="scientific">Marilutibacter maris</name>
    <dbReference type="NCBI Taxonomy" id="1605891"/>
    <lineage>
        <taxon>Bacteria</taxon>
        <taxon>Pseudomonadati</taxon>
        <taxon>Pseudomonadota</taxon>
        <taxon>Gammaproteobacteria</taxon>
        <taxon>Lysobacterales</taxon>
        <taxon>Lysobacteraceae</taxon>
        <taxon>Marilutibacter</taxon>
    </lineage>
</organism>
<dbReference type="Proteomes" id="UP000320431">
    <property type="component" value="Unassembled WGS sequence"/>
</dbReference>